<organism evidence="1 2">
    <name type="scientific">Williamsoniiplasma lucivorax</name>
    <dbReference type="NCBI Taxonomy" id="209274"/>
    <lineage>
        <taxon>Bacteria</taxon>
        <taxon>Bacillati</taxon>
        <taxon>Mycoplasmatota</taxon>
        <taxon>Mollicutes</taxon>
        <taxon>Entomoplasmatales</taxon>
        <taxon>Williamsoniiplasma</taxon>
    </lineage>
</organism>
<reference evidence="1 2" key="1">
    <citation type="submission" date="2017-11" db="EMBL/GenBank/DDBJ databases">
        <title>Genome sequence of Entomoplasma lucivorax PIPN-2 (ATCC 49196).</title>
        <authorList>
            <person name="Lo W.-S."/>
            <person name="Gasparich G.E."/>
            <person name="Kuo C.-H."/>
        </authorList>
    </citation>
    <scope>NUCLEOTIDE SEQUENCE [LARGE SCALE GENOMIC DNA]</scope>
    <source>
        <strain evidence="1 2">PIPN-2</strain>
    </source>
</reference>
<dbReference type="RefSeq" id="WP_028126944.1">
    <property type="nucleotide sequence ID" value="NZ_PHNE01000004.1"/>
</dbReference>
<proteinExistence type="predicted"/>
<dbReference type="Proteomes" id="UP000237865">
    <property type="component" value="Unassembled WGS sequence"/>
</dbReference>
<protein>
    <submittedName>
        <fullName evidence="1">Uncharacterized protein</fullName>
    </submittedName>
</protein>
<gene>
    <name evidence="1" type="ORF">ELUCI_v1c07110</name>
</gene>
<keyword evidence="2" id="KW-1185">Reference proteome</keyword>
<evidence type="ECO:0000313" key="2">
    <source>
        <dbReference type="Proteomes" id="UP000237865"/>
    </source>
</evidence>
<accession>A0A2S5RDH7</accession>
<evidence type="ECO:0000313" key="1">
    <source>
        <dbReference type="EMBL" id="PPE05175.1"/>
    </source>
</evidence>
<comment type="caution">
    <text evidence="1">The sequence shown here is derived from an EMBL/GenBank/DDBJ whole genome shotgun (WGS) entry which is preliminary data.</text>
</comment>
<sequence length="393" mass="45975">MKKIFIDEYLTEKIRNKINELVNLNLDANAVMSLLSNELFGYADYMRTEVKRYVMYMIWLHDKNKDTSDAFLKYKKRTNQMAPDQTDFDLNGQKVHLNRNHDNELVIAQKRKEEARIQELSKLIYKEFEQEHHQEPIIKPIDTNKILDQVIESMSDDELQQTLTSMLDKDPTINKDLGDIMSEYEKDDTLVSFTLPFEEKQKLFEADSNDELTHLEFNQTLNEIEEHDPTLTTVLLGPDTTNDITFEDIVETQTNLLDPTYSINPEIFDATLEEDNGTQNLDDVEFLNDDFDFVNYDEDSTQQALEFLENMEAKYGNETIITINEKAFGLNSANEPVEINQELKIGDNLHYKNQDCVITNIKEEKDFFGNLQTIIYLKDENDQEIKLNSKKIK</sequence>
<dbReference type="EMBL" id="PHNE01000004">
    <property type="protein sequence ID" value="PPE05175.1"/>
    <property type="molecule type" value="Genomic_DNA"/>
</dbReference>
<name>A0A2S5RDH7_9MOLU</name>
<dbReference type="STRING" id="1399797.GCA_000518285_01757"/>
<dbReference type="AlphaFoldDB" id="A0A2S5RDH7"/>